<dbReference type="GO" id="GO:0008270">
    <property type="term" value="F:zinc ion binding"/>
    <property type="evidence" value="ECO:0007669"/>
    <property type="project" value="InterPro"/>
</dbReference>
<evidence type="ECO:0000256" key="1">
    <source>
        <dbReference type="ARBA" id="ARBA00023242"/>
    </source>
</evidence>
<dbReference type="EMBL" id="JAGPYM010000054">
    <property type="protein sequence ID" value="KAH6871505.1"/>
    <property type="molecule type" value="Genomic_DNA"/>
</dbReference>
<name>A0A9P9AHK3_9HYPO</name>
<dbReference type="InterPro" id="IPR007219">
    <property type="entry name" value="XnlR_reg_dom"/>
</dbReference>
<dbReference type="PANTHER" id="PTHR46910:SF17">
    <property type="entry name" value="SCFA-RELATED"/>
    <property type="match status" value="1"/>
</dbReference>
<dbReference type="InterPro" id="IPR050987">
    <property type="entry name" value="AtrR-like"/>
</dbReference>
<dbReference type="Proteomes" id="UP000777438">
    <property type="component" value="Unassembled WGS sequence"/>
</dbReference>
<sequence>MLESTGGSHTVLASQTSMLIASYFLCGSMPNMVWSVLSTSTKLAQSLRLYREASDDPLESGGGYLGWGSDPNAQKFIWWSIRVYDSFGAMSCGAPSGIMLEDCDVSYPRDSSPPISATCPWDQIFSIPQPKTSLLSQERIHNLWARHGLNPDAPPTLFDYQFKRFALYNLAHKALSKYTARTPGVVYKGQDLDAKLQEWELTCPQTIRLHGLNHGPKTFGISEKEWAILQLQAMALQVAYDGATILVNRPLLHYGLGRETSPCSFDPFRYSADACWHAALRISRLYERFPDTLLRLGRTSACAAFATQLMTAGVILATIAASDFRAARSYDAKAGVGRIIKIQGILKEHSPMAEAGAVLLRELLNVVLIEELDGLCDGVPQTTAIDSNFGIELGDALESQHITRAPIFSNATKASPASSPLVRAGTRHERRDLLSGVPPADVSGLIEGAAEEIENLDNWWRSDPATFQTENWADFDASRLAENIVPVNLPGMSQALFNLERDWIATINGTGHF</sequence>
<dbReference type="GO" id="GO:0003677">
    <property type="term" value="F:DNA binding"/>
    <property type="evidence" value="ECO:0007669"/>
    <property type="project" value="InterPro"/>
</dbReference>
<dbReference type="GO" id="GO:0006351">
    <property type="term" value="P:DNA-templated transcription"/>
    <property type="evidence" value="ECO:0007669"/>
    <property type="project" value="InterPro"/>
</dbReference>
<dbReference type="SMART" id="SM00906">
    <property type="entry name" value="Fungal_trans"/>
    <property type="match status" value="1"/>
</dbReference>
<dbReference type="CDD" id="cd12148">
    <property type="entry name" value="fungal_TF_MHR"/>
    <property type="match status" value="1"/>
</dbReference>
<dbReference type="AlphaFoldDB" id="A0A9P9AHK3"/>
<keyword evidence="4" id="KW-1185">Reference proteome</keyword>
<evidence type="ECO:0000259" key="2">
    <source>
        <dbReference type="SMART" id="SM00906"/>
    </source>
</evidence>
<organism evidence="3 4">
    <name type="scientific">Thelonectria olida</name>
    <dbReference type="NCBI Taxonomy" id="1576542"/>
    <lineage>
        <taxon>Eukaryota</taxon>
        <taxon>Fungi</taxon>
        <taxon>Dikarya</taxon>
        <taxon>Ascomycota</taxon>
        <taxon>Pezizomycotina</taxon>
        <taxon>Sordariomycetes</taxon>
        <taxon>Hypocreomycetidae</taxon>
        <taxon>Hypocreales</taxon>
        <taxon>Nectriaceae</taxon>
        <taxon>Thelonectria</taxon>
    </lineage>
</organism>
<evidence type="ECO:0000313" key="3">
    <source>
        <dbReference type="EMBL" id="KAH6871505.1"/>
    </source>
</evidence>
<dbReference type="OrthoDB" id="3266505at2759"/>
<proteinExistence type="predicted"/>
<evidence type="ECO:0000313" key="4">
    <source>
        <dbReference type="Proteomes" id="UP000777438"/>
    </source>
</evidence>
<gene>
    <name evidence="3" type="ORF">B0T10DRAFT_591091</name>
</gene>
<dbReference type="GO" id="GO:0003700">
    <property type="term" value="F:DNA-binding transcription factor activity"/>
    <property type="evidence" value="ECO:0007669"/>
    <property type="project" value="InterPro"/>
</dbReference>
<dbReference type="Pfam" id="PF04082">
    <property type="entry name" value="Fungal_trans"/>
    <property type="match status" value="1"/>
</dbReference>
<feature type="domain" description="Xylanolytic transcriptional activator regulatory" evidence="2">
    <location>
        <begin position="33"/>
        <end position="114"/>
    </location>
</feature>
<accession>A0A9P9AHK3</accession>
<protein>
    <recommendedName>
        <fullName evidence="2">Xylanolytic transcriptional activator regulatory domain-containing protein</fullName>
    </recommendedName>
</protein>
<dbReference type="PANTHER" id="PTHR46910">
    <property type="entry name" value="TRANSCRIPTION FACTOR PDR1"/>
    <property type="match status" value="1"/>
</dbReference>
<comment type="caution">
    <text evidence="3">The sequence shown here is derived from an EMBL/GenBank/DDBJ whole genome shotgun (WGS) entry which is preliminary data.</text>
</comment>
<keyword evidence="1" id="KW-0539">Nucleus</keyword>
<reference evidence="3 4" key="1">
    <citation type="journal article" date="2021" name="Nat. Commun.">
        <title>Genetic determinants of endophytism in the Arabidopsis root mycobiome.</title>
        <authorList>
            <person name="Mesny F."/>
            <person name="Miyauchi S."/>
            <person name="Thiergart T."/>
            <person name="Pickel B."/>
            <person name="Atanasova L."/>
            <person name="Karlsson M."/>
            <person name="Huettel B."/>
            <person name="Barry K.W."/>
            <person name="Haridas S."/>
            <person name="Chen C."/>
            <person name="Bauer D."/>
            <person name="Andreopoulos W."/>
            <person name="Pangilinan J."/>
            <person name="LaButti K."/>
            <person name="Riley R."/>
            <person name="Lipzen A."/>
            <person name="Clum A."/>
            <person name="Drula E."/>
            <person name="Henrissat B."/>
            <person name="Kohler A."/>
            <person name="Grigoriev I.V."/>
            <person name="Martin F.M."/>
            <person name="Hacquard S."/>
        </authorList>
    </citation>
    <scope>NUCLEOTIDE SEQUENCE [LARGE SCALE GENOMIC DNA]</scope>
    <source>
        <strain evidence="3 4">MPI-CAGE-CH-0241</strain>
    </source>
</reference>